<evidence type="ECO:0000313" key="9">
    <source>
        <dbReference type="Proteomes" id="UP000231152"/>
    </source>
</evidence>
<dbReference type="PANTHER" id="PTHR32322">
    <property type="entry name" value="INNER MEMBRANE TRANSPORTER"/>
    <property type="match status" value="1"/>
</dbReference>
<feature type="transmembrane region" description="Helical" evidence="6">
    <location>
        <begin position="45"/>
        <end position="64"/>
    </location>
</feature>
<dbReference type="PANTHER" id="PTHR32322:SF18">
    <property type="entry name" value="S-ADENOSYLMETHIONINE_S-ADENOSYLHOMOCYSTEINE TRANSPORTER"/>
    <property type="match status" value="1"/>
</dbReference>
<keyword evidence="5 6" id="KW-0472">Membrane</keyword>
<comment type="caution">
    <text evidence="8">The sequence shown here is derived from an EMBL/GenBank/DDBJ whole genome shotgun (WGS) entry which is preliminary data.</text>
</comment>
<feature type="domain" description="EamA" evidence="7">
    <location>
        <begin position="158"/>
        <end position="293"/>
    </location>
</feature>
<dbReference type="EMBL" id="PFET01000009">
    <property type="protein sequence ID" value="PJE75889.1"/>
    <property type="molecule type" value="Genomic_DNA"/>
</dbReference>
<keyword evidence="4 6" id="KW-1133">Transmembrane helix</keyword>
<dbReference type="GO" id="GO:0005886">
    <property type="term" value="C:plasma membrane"/>
    <property type="evidence" value="ECO:0007669"/>
    <property type="project" value="UniProtKB-SubCell"/>
</dbReference>
<dbReference type="SUPFAM" id="SSF103481">
    <property type="entry name" value="Multidrug resistance efflux transporter EmrE"/>
    <property type="match status" value="2"/>
</dbReference>
<gene>
    <name evidence="8" type="ORF">COV04_03015</name>
</gene>
<dbReference type="InterPro" id="IPR050638">
    <property type="entry name" value="AA-Vitamin_Transporters"/>
</dbReference>
<feature type="transmembrane region" description="Helical" evidence="6">
    <location>
        <begin position="20"/>
        <end position="39"/>
    </location>
</feature>
<evidence type="ECO:0000256" key="6">
    <source>
        <dbReference type="SAM" id="Phobius"/>
    </source>
</evidence>
<dbReference type="AlphaFoldDB" id="A0A2M8LEM7"/>
<feature type="transmembrane region" description="Helical" evidence="6">
    <location>
        <begin position="129"/>
        <end position="150"/>
    </location>
</feature>
<dbReference type="Proteomes" id="UP000231152">
    <property type="component" value="Unassembled WGS sequence"/>
</dbReference>
<evidence type="ECO:0000259" key="7">
    <source>
        <dbReference type="Pfam" id="PF00892"/>
    </source>
</evidence>
<dbReference type="Pfam" id="PF00892">
    <property type="entry name" value="EamA"/>
    <property type="match status" value="2"/>
</dbReference>
<accession>A0A2M8LEM7</accession>
<comment type="subcellular location">
    <subcellularLocation>
        <location evidence="1">Cell membrane</location>
        <topology evidence="1">Multi-pass membrane protein</topology>
    </subcellularLocation>
</comment>
<feature type="transmembrane region" description="Helical" evidence="6">
    <location>
        <begin position="188"/>
        <end position="208"/>
    </location>
</feature>
<evidence type="ECO:0000256" key="3">
    <source>
        <dbReference type="ARBA" id="ARBA00022692"/>
    </source>
</evidence>
<feature type="transmembrane region" description="Helical" evidence="6">
    <location>
        <begin position="251"/>
        <end position="270"/>
    </location>
</feature>
<feature type="transmembrane region" description="Helical" evidence="6">
    <location>
        <begin position="276"/>
        <end position="293"/>
    </location>
</feature>
<name>A0A2M8LEM7_9BACT</name>
<sequence>MISARFVLAPHKEQVGEYYVFFHALLWSFFPIVSILSFATIAPLYAAAFSAFWAGLFLLGVITVRKEWHYVRIREAWRDMVFIIATNAVAFYGLVFIALHYTTAGNAAILGLMEIFFTMSILGRLGKEFYGRLTVVGTVMMALGALIVLSGASYHFHLGDILMVLATAIPPIGNYFTRRARMLVSATYILCMRSLFGGFLLFCIALLFSPLPTAPEVYSVLPFLIINGVLFLGLAKVFWIESIHRISIAKALGLGSVAPALTLLFAYLILHEVPTVWQLAGIVPMIFGAWLLTRRQPVGVPSFVV</sequence>
<keyword evidence="2" id="KW-1003">Cell membrane</keyword>
<feature type="transmembrane region" description="Helical" evidence="6">
    <location>
        <begin position="76"/>
        <end position="98"/>
    </location>
</feature>
<feature type="transmembrane region" description="Helical" evidence="6">
    <location>
        <begin position="220"/>
        <end position="239"/>
    </location>
</feature>
<proteinExistence type="predicted"/>
<organism evidence="8 9">
    <name type="scientific">Candidatus Uhrbacteria bacterium CG10_big_fil_rev_8_21_14_0_10_48_11</name>
    <dbReference type="NCBI Taxonomy" id="1975037"/>
    <lineage>
        <taxon>Bacteria</taxon>
        <taxon>Candidatus Uhriibacteriota</taxon>
    </lineage>
</organism>
<evidence type="ECO:0000256" key="2">
    <source>
        <dbReference type="ARBA" id="ARBA00022475"/>
    </source>
</evidence>
<feature type="transmembrane region" description="Helical" evidence="6">
    <location>
        <begin position="104"/>
        <end position="122"/>
    </location>
</feature>
<reference evidence="8 9" key="1">
    <citation type="submission" date="2017-09" db="EMBL/GenBank/DDBJ databases">
        <title>Depth-based differentiation of microbial function through sediment-hosted aquifers and enrichment of novel symbionts in the deep terrestrial subsurface.</title>
        <authorList>
            <person name="Probst A.J."/>
            <person name="Ladd B."/>
            <person name="Jarett J.K."/>
            <person name="Geller-Mcgrath D.E."/>
            <person name="Sieber C.M."/>
            <person name="Emerson J.B."/>
            <person name="Anantharaman K."/>
            <person name="Thomas B.C."/>
            <person name="Malmstrom R."/>
            <person name="Stieglmeier M."/>
            <person name="Klingl A."/>
            <person name="Woyke T."/>
            <person name="Ryan C.M."/>
            <person name="Banfield J.F."/>
        </authorList>
    </citation>
    <scope>NUCLEOTIDE SEQUENCE [LARGE SCALE GENOMIC DNA]</scope>
    <source>
        <strain evidence="8">CG10_big_fil_rev_8_21_14_0_10_48_11</strain>
    </source>
</reference>
<protein>
    <recommendedName>
        <fullName evidence="7">EamA domain-containing protein</fullName>
    </recommendedName>
</protein>
<dbReference type="InterPro" id="IPR000620">
    <property type="entry name" value="EamA_dom"/>
</dbReference>
<evidence type="ECO:0000313" key="8">
    <source>
        <dbReference type="EMBL" id="PJE75889.1"/>
    </source>
</evidence>
<feature type="domain" description="EamA" evidence="7">
    <location>
        <begin position="16"/>
        <end position="149"/>
    </location>
</feature>
<feature type="transmembrane region" description="Helical" evidence="6">
    <location>
        <begin position="156"/>
        <end position="176"/>
    </location>
</feature>
<evidence type="ECO:0000256" key="1">
    <source>
        <dbReference type="ARBA" id="ARBA00004651"/>
    </source>
</evidence>
<dbReference type="InterPro" id="IPR037185">
    <property type="entry name" value="EmrE-like"/>
</dbReference>
<evidence type="ECO:0000256" key="5">
    <source>
        <dbReference type="ARBA" id="ARBA00023136"/>
    </source>
</evidence>
<keyword evidence="3 6" id="KW-0812">Transmembrane</keyword>
<evidence type="ECO:0000256" key="4">
    <source>
        <dbReference type="ARBA" id="ARBA00022989"/>
    </source>
</evidence>